<sequence length="62" mass="7265">MIKLKLELFEYQEPAIKSVVLFGKTAKQWREDNPNEKGYIRDMATIQQLVVLSNLESINIRI</sequence>
<dbReference type="EMBL" id="AMSG01000006">
    <property type="protein sequence ID" value="EKF55596.1"/>
    <property type="molecule type" value="Genomic_DNA"/>
</dbReference>
<proteinExistence type="predicted"/>
<dbReference type="PATRIC" id="fig|555500.3.peg.1355"/>
<dbReference type="RefSeq" id="WP_008991177.1">
    <property type="nucleotide sequence ID" value="NZ_AMSG01000006.1"/>
</dbReference>
<comment type="caution">
    <text evidence="1">The sequence shown here is derived from an EMBL/GenBank/DDBJ whole genome shotgun (WGS) entry which is preliminary data.</text>
</comment>
<gene>
    <name evidence="1" type="ORF">I215_06537</name>
</gene>
<accession>K2Q419</accession>
<reference evidence="1 2" key="1">
    <citation type="journal article" date="2012" name="J. Bacteriol.">
        <title>Genome Sequence of Galbibacter marinum Type Strain ck-I2-15.</title>
        <authorList>
            <person name="Lai Q."/>
            <person name="Li C."/>
            <person name="Shao Z."/>
        </authorList>
    </citation>
    <scope>NUCLEOTIDE SEQUENCE [LARGE SCALE GENOMIC DNA]</scope>
    <source>
        <strain evidence="2">ck-I2-15</strain>
    </source>
</reference>
<protein>
    <submittedName>
        <fullName evidence="1">KilA</fullName>
    </submittedName>
</protein>
<dbReference type="AlphaFoldDB" id="K2Q419"/>
<organism evidence="1 2">
    <name type="scientific">Galbibacter marinus</name>
    <dbReference type="NCBI Taxonomy" id="555500"/>
    <lineage>
        <taxon>Bacteria</taxon>
        <taxon>Pseudomonadati</taxon>
        <taxon>Bacteroidota</taxon>
        <taxon>Flavobacteriia</taxon>
        <taxon>Flavobacteriales</taxon>
        <taxon>Flavobacteriaceae</taxon>
        <taxon>Galbibacter</taxon>
    </lineage>
</organism>
<evidence type="ECO:0000313" key="1">
    <source>
        <dbReference type="EMBL" id="EKF55596.1"/>
    </source>
</evidence>
<dbReference type="eggNOG" id="ENOG502Z7N4">
    <property type="taxonomic scope" value="Bacteria"/>
</dbReference>
<evidence type="ECO:0000313" key="2">
    <source>
        <dbReference type="Proteomes" id="UP000007364"/>
    </source>
</evidence>
<dbReference type="STRING" id="555500.I215_06537"/>
<dbReference type="Proteomes" id="UP000007364">
    <property type="component" value="Unassembled WGS sequence"/>
</dbReference>
<keyword evidence="2" id="KW-1185">Reference proteome</keyword>
<name>K2Q419_9FLAO</name>